<dbReference type="Proteomes" id="UP000237105">
    <property type="component" value="Unassembled WGS sequence"/>
</dbReference>
<dbReference type="EMBL" id="JXTB01000504">
    <property type="protein sequence ID" value="PON38162.1"/>
    <property type="molecule type" value="Genomic_DNA"/>
</dbReference>
<protein>
    <submittedName>
        <fullName evidence="1">Uncharacterized protein</fullName>
    </submittedName>
</protein>
<name>A0A2P5ANP8_PARAD</name>
<evidence type="ECO:0000313" key="1">
    <source>
        <dbReference type="EMBL" id="PON38162.1"/>
    </source>
</evidence>
<organism evidence="1 2">
    <name type="scientific">Parasponia andersonii</name>
    <name type="common">Sponia andersonii</name>
    <dbReference type="NCBI Taxonomy" id="3476"/>
    <lineage>
        <taxon>Eukaryota</taxon>
        <taxon>Viridiplantae</taxon>
        <taxon>Streptophyta</taxon>
        <taxon>Embryophyta</taxon>
        <taxon>Tracheophyta</taxon>
        <taxon>Spermatophyta</taxon>
        <taxon>Magnoliopsida</taxon>
        <taxon>eudicotyledons</taxon>
        <taxon>Gunneridae</taxon>
        <taxon>Pentapetalae</taxon>
        <taxon>rosids</taxon>
        <taxon>fabids</taxon>
        <taxon>Rosales</taxon>
        <taxon>Cannabaceae</taxon>
        <taxon>Parasponia</taxon>
    </lineage>
</organism>
<gene>
    <name evidence="1" type="ORF">PanWU01x14_314550</name>
</gene>
<sequence>MDTLESVLPRPWLPTYVVSNERFSIVALVYFVDTSLIMIHLAKIKIKGLDALCIPLIPNSSIGPVWNRTN</sequence>
<evidence type="ECO:0000313" key="2">
    <source>
        <dbReference type="Proteomes" id="UP000237105"/>
    </source>
</evidence>
<keyword evidence="2" id="KW-1185">Reference proteome</keyword>
<accession>A0A2P5ANP8</accession>
<comment type="caution">
    <text evidence="1">The sequence shown here is derived from an EMBL/GenBank/DDBJ whole genome shotgun (WGS) entry which is preliminary data.</text>
</comment>
<dbReference type="AlphaFoldDB" id="A0A2P5ANP8"/>
<reference evidence="2" key="1">
    <citation type="submission" date="2016-06" db="EMBL/GenBank/DDBJ databases">
        <title>Parallel loss of symbiosis genes in relatives of nitrogen-fixing non-legume Parasponia.</title>
        <authorList>
            <person name="Van Velzen R."/>
            <person name="Holmer R."/>
            <person name="Bu F."/>
            <person name="Rutten L."/>
            <person name="Van Zeijl A."/>
            <person name="Liu W."/>
            <person name="Santuari L."/>
            <person name="Cao Q."/>
            <person name="Sharma T."/>
            <person name="Shen D."/>
            <person name="Roswanjaya Y."/>
            <person name="Wardhani T."/>
            <person name="Kalhor M.S."/>
            <person name="Jansen J."/>
            <person name="Van den Hoogen J."/>
            <person name="Gungor B."/>
            <person name="Hartog M."/>
            <person name="Hontelez J."/>
            <person name="Verver J."/>
            <person name="Yang W.-C."/>
            <person name="Schijlen E."/>
            <person name="Repin R."/>
            <person name="Schilthuizen M."/>
            <person name="Schranz E."/>
            <person name="Heidstra R."/>
            <person name="Miyata K."/>
            <person name="Fedorova E."/>
            <person name="Kohlen W."/>
            <person name="Bisseling T."/>
            <person name="Smit S."/>
            <person name="Geurts R."/>
        </authorList>
    </citation>
    <scope>NUCLEOTIDE SEQUENCE [LARGE SCALE GENOMIC DNA]</scope>
    <source>
        <strain evidence="2">cv. WU1-14</strain>
    </source>
</reference>
<proteinExistence type="predicted"/>